<dbReference type="RefSeq" id="WP_396770453.1">
    <property type="nucleotide sequence ID" value="NZ_JBITLA010000009.1"/>
</dbReference>
<organism evidence="1 2">
    <name type="scientific">Micromonospora maritima</name>
    <dbReference type="NCBI Taxonomy" id="986711"/>
    <lineage>
        <taxon>Bacteria</taxon>
        <taxon>Bacillati</taxon>
        <taxon>Actinomycetota</taxon>
        <taxon>Actinomycetes</taxon>
        <taxon>Micromonosporales</taxon>
        <taxon>Micromonosporaceae</taxon>
        <taxon>Micromonospora</taxon>
    </lineage>
</organism>
<name>A0ABW7ZQC4_9ACTN</name>
<evidence type="ECO:0000313" key="2">
    <source>
        <dbReference type="Proteomes" id="UP001612812"/>
    </source>
</evidence>
<reference evidence="1 2" key="1">
    <citation type="submission" date="2024-10" db="EMBL/GenBank/DDBJ databases">
        <title>The Natural Products Discovery Center: Release of the First 8490 Sequenced Strains for Exploring Actinobacteria Biosynthetic Diversity.</title>
        <authorList>
            <person name="Kalkreuter E."/>
            <person name="Kautsar S.A."/>
            <person name="Yang D."/>
            <person name="Bader C.D."/>
            <person name="Teijaro C.N."/>
            <person name="Fluegel L."/>
            <person name="Davis C.M."/>
            <person name="Simpson J.R."/>
            <person name="Lauterbach L."/>
            <person name="Steele A.D."/>
            <person name="Gui C."/>
            <person name="Meng S."/>
            <person name="Li G."/>
            <person name="Viehrig K."/>
            <person name="Ye F."/>
            <person name="Su P."/>
            <person name="Kiefer A.F."/>
            <person name="Nichols A."/>
            <person name="Cepeda A.J."/>
            <person name="Yan W."/>
            <person name="Fan B."/>
            <person name="Jiang Y."/>
            <person name="Adhikari A."/>
            <person name="Zheng C.-J."/>
            <person name="Schuster L."/>
            <person name="Cowan T.M."/>
            <person name="Smanski M.J."/>
            <person name="Chevrette M.G."/>
            <person name="De Carvalho L.P.S."/>
            <person name="Shen B."/>
        </authorList>
    </citation>
    <scope>NUCLEOTIDE SEQUENCE [LARGE SCALE GENOMIC DNA]</scope>
    <source>
        <strain evidence="1 2">NPDC049845</strain>
    </source>
</reference>
<evidence type="ECO:0000313" key="1">
    <source>
        <dbReference type="EMBL" id="MFI7264840.1"/>
    </source>
</evidence>
<sequence>MWAGEVGRAGERLYAVFAGRPMPADMAACEHCVDPADVDRFRRTPLRALTPDQLGSYLAHPGTWGDGSELPHLAPRLLTAYAAGEMVDQAWPDTLARRIAGHWSDWTPAERSAVEDFLRAWWRSNLTSWPSGYPAADILDAVAALELDLGPYLAGFAELPGKAVARHLAEIVGWSAPDERAGRALDRWLTSGIPAELLWAAAVADAGTSLGDELVEAADLADLLRITR</sequence>
<gene>
    <name evidence="1" type="ORF">ACIBP4_21365</name>
</gene>
<dbReference type="Proteomes" id="UP001612812">
    <property type="component" value="Unassembled WGS sequence"/>
</dbReference>
<accession>A0ABW7ZQC4</accession>
<comment type="caution">
    <text evidence="1">The sequence shown here is derived from an EMBL/GenBank/DDBJ whole genome shotgun (WGS) entry which is preliminary data.</text>
</comment>
<dbReference type="EMBL" id="JBITLE010000008">
    <property type="protein sequence ID" value="MFI7264840.1"/>
    <property type="molecule type" value="Genomic_DNA"/>
</dbReference>
<protein>
    <submittedName>
        <fullName evidence="1">Uncharacterized protein</fullName>
    </submittedName>
</protein>
<keyword evidence="2" id="KW-1185">Reference proteome</keyword>
<proteinExistence type="predicted"/>